<feature type="coiled-coil region" evidence="1">
    <location>
        <begin position="417"/>
        <end position="472"/>
    </location>
</feature>
<proteinExistence type="predicted"/>
<organism evidence="2 3">
    <name type="scientific">Vairimorpha ceranae</name>
    <dbReference type="NCBI Taxonomy" id="40302"/>
    <lineage>
        <taxon>Eukaryota</taxon>
        <taxon>Fungi</taxon>
        <taxon>Fungi incertae sedis</taxon>
        <taxon>Microsporidia</taxon>
        <taxon>Nosematidae</taxon>
        <taxon>Vairimorpha</taxon>
    </lineage>
</organism>
<evidence type="ECO:0000256" key="1">
    <source>
        <dbReference type="SAM" id="Coils"/>
    </source>
</evidence>
<keyword evidence="1" id="KW-0175">Coiled coil</keyword>
<feature type="coiled-coil region" evidence="1">
    <location>
        <begin position="237"/>
        <end position="330"/>
    </location>
</feature>
<dbReference type="VEuPathDB" id="MicrosporidiaDB:NCER_100844"/>
<comment type="caution">
    <text evidence="2">The sequence shown here is derived from an EMBL/GenBank/DDBJ whole genome shotgun (WGS) entry which is preliminary data.</text>
</comment>
<evidence type="ECO:0000313" key="2">
    <source>
        <dbReference type="EMBL" id="KKO75230.1"/>
    </source>
</evidence>
<feature type="coiled-coil region" evidence="1">
    <location>
        <begin position="11"/>
        <end position="201"/>
    </location>
</feature>
<dbReference type="OrthoDB" id="2190892at2759"/>
<reference evidence="2 3" key="1">
    <citation type="journal article" date="2015" name="Environ. Microbiol.">
        <title>Genome analyses suggest the presence of polyploidy and recent human-driven expansions in eight global populations of the honeybee pathogen Nosema ceranae.</title>
        <authorList>
            <person name="Pelin A."/>
            <person name="Selman M."/>
            <person name="Aris-Brosou S."/>
            <person name="Farinelli L."/>
            <person name="Corradi N."/>
        </authorList>
    </citation>
    <scope>NUCLEOTIDE SEQUENCE [LARGE SCALE GENOMIC DNA]</scope>
    <source>
        <strain evidence="2 3">PA08 1199</strain>
    </source>
</reference>
<accession>A0A0F9WEK7</accession>
<name>A0A0F9WEK7_9MICR</name>
<dbReference type="EMBL" id="JPQZ01000027">
    <property type="protein sequence ID" value="KKO75230.1"/>
    <property type="molecule type" value="Genomic_DNA"/>
</dbReference>
<gene>
    <name evidence="2" type="ORF">AAJ76_270009236</name>
</gene>
<dbReference type="Proteomes" id="UP000034350">
    <property type="component" value="Unassembled WGS sequence"/>
</dbReference>
<dbReference type="VEuPathDB" id="MicrosporidiaDB:G9O61_00g013450"/>
<sequence length="480" mass="57489">MENSFSLQFNKMTQLKTVQDYEAEITRLQNENWEIKHQLAFLKSNAPLNVDDDIQKLLYDSKTSIDILENENKNFQKQIDHLKEIIRSNGIEKEKMLKDYNDKINDTEGKLLSLEDENQRLITHIENVKNKYESVLQEHKLCDQKIENFKHEQGNVYHELEKYRNENECLKNEINNLRTENLSLKNEINKINSNYLNLQKENFDIKNDKATYYSEGEKLLKENEHLQTQYKIIYDERGNLLNMNSEYKNKLASLENECRKLEKNVAALNNELENYKETELYIKELQRNFNKETRNKQNLAIENEKIKEDLEMANKKIEILNNEKRAMRYKLKQDDGYIFKHAITELNKCYSVVNEINEKVKKLQYSKETLGFLQSLNIKSKNINFIVNSFKTIYGKMKDRIEVLRREAHDLNKFGKNEKLLKVIKEFTEEFRNAKLDLDSTKKYLEQKNIEIKEMKKQKLSLEKMYNNLLQKYNHTVCKL</sequence>
<dbReference type="RefSeq" id="XP_024330972.1">
    <property type="nucleotide sequence ID" value="XM_024474899.1"/>
</dbReference>
<dbReference type="GeneID" id="36319828"/>
<keyword evidence="3" id="KW-1185">Reference proteome</keyword>
<dbReference type="VEuPathDB" id="MicrosporidiaDB:AAJ76_270009236"/>
<evidence type="ECO:0000313" key="3">
    <source>
        <dbReference type="Proteomes" id="UP000034350"/>
    </source>
</evidence>
<dbReference type="AlphaFoldDB" id="A0A0F9WEK7"/>
<protein>
    <submittedName>
        <fullName evidence="2">Laminin subunit alpha-2</fullName>
    </submittedName>
</protein>